<dbReference type="Gene3D" id="3.40.50.300">
    <property type="entry name" value="P-loop containing nucleotide triphosphate hydrolases"/>
    <property type="match status" value="1"/>
</dbReference>
<evidence type="ECO:0000256" key="2">
    <source>
        <dbReference type="ARBA" id="ARBA00022840"/>
    </source>
</evidence>
<protein>
    <recommendedName>
        <fullName evidence="4">AAA+ ATPase domain-containing protein</fullName>
    </recommendedName>
</protein>
<dbReference type="SUPFAM" id="SSF52540">
    <property type="entry name" value="P-loop containing nucleoside triphosphate hydrolases"/>
    <property type="match status" value="1"/>
</dbReference>
<dbReference type="InterPro" id="IPR003593">
    <property type="entry name" value="AAA+_ATPase"/>
</dbReference>
<feature type="domain" description="AAA+ ATPase" evidence="4">
    <location>
        <begin position="26"/>
        <end position="204"/>
    </location>
</feature>
<evidence type="ECO:0000256" key="1">
    <source>
        <dbReference type="ARBA" id="ARBA00022741"/>
    </source>
</evidence>
<dbReference type="PANTHER" id="PTHR16305:SF35">
    <property type="entry name" value="TRANSCRIPTIONAL ACTIVATOR DOMAIN"/>
    <property type="match status" value="1"/>
</dbReference>
<dbReference type="PRINTS" id="PR00830">
    <property type="entry name" value="ENDOLAPTASE"/>
</dbReference>
<keyword evidence="2" id="KW-0067">ATP-binding</keyword>
<dbReference type="GO" id="GO:0004016">
    <property type="term" value="F:adenylate cyclase activity"/>
    <property type="evidence" value="ECO:0007669"/>
    <property type="project" value="TreeGrafter"/>
</dbReference>
<evidence type="ECO:0000259" key="4">
    <source>
        <dbReference type="SMART" id="SM00382"/>
    </source>
</evidence>
<dbReference type="InterPro" id="IPR041664">
    <property type="entry name" value="AAA_16"/>
</dbReference>
<evidence type="ECO:0000256" key="3">
    <source>
        <dbReference type="SAM" id="Coils"/>
    </source>
</evidence>
<dbReference type="PANTHER" id="PTHR16305">
    <property type="entry name" value="TESTICULAR SOLUBLE ADENYLYL CYCLASE"/>
    <property type="match status" value="1"/>
</dbReference>
<dbReference type="GO" id="GO:0005524">
    <property type="term" value="F:ATP binding"/>
    <property type="evidence" value="ECO:0007669"/>
    <property type="project" value="UniProtKB-KW"/>
</dbReference>
<keyword evidence="1" id="KW-0547">Nucleotide-binding</keyword>
<keyword evidence="3" id="KW-0175">Coiled coil</keyword>
<dbReference type="EMBL" id="CP012673">
    <property type="protein sequence ID" value="AUX38747.1"/>
    <property type="molecule type" value="Genomic_DNA"/>
</dbReference>
<dbReference type="InterPro" id="IPR027417">
    <property type="entry name" value="P-loop_NTPase"/>
</dbReference>
<dbReference type="Pfam" id="PF13191">
    <property type="entry name" value="AAA_16"/>
    <property type="match status" value="1"/>
</dbReference>
<dbReference type="Proteomes" id="UP000238348">
    <property type="component" value="Chromosome"/>
</dbReference>
<dbReference type="OrthoDB" id="9758570at2"/>
<dbReference type="RefSeq" id="WP_159396512.1">
    <property type="nucleotide sequence ID" value="NZ_CP012673.1"/>
</dbReference>
<organism evidence="5 6">
    <name type="scientific">Sorangium cellulosum</name>
    <name type="common">Polyangium cellulosum</name>
    <dbReference type="NCBI Taxonomy" id="56"/>
    <lineage>
        <taxon>Bacteria</taxon>
        <taxon>Pseudomonadati</taxon>
        <taxon>Myxococcota</taxon>
        <taxon>Polyangia</taxon>
        <taxon>Polyangiales</taxon>
        <taxon>Polyangiaceae</taxon>
        <taxon>Sorangium</taxon>
    </lineage>
</organism>
<sequence>MNATLVGRDAERARLSRGLDALCEGRGSLSVLCGEPGIGKTALADAIAAEAARRGIHVARGAAWDGGDAPAYWPWIEVLRGMQVHAGALEPRLRQDLGPLLGEEGSDLSPGDPELACFRRFDALRALLSERARGERWLLVLEDLHAADRASLLSLHYVARSLRALPVALVATHRDAEARLDAELGALLAKIAREGSVLELARLGRGEVAALIADLGPTDGHVVDEVFEASGGNPLFVHESVRLLRTGARLRPSDGAVALLRDRLARLPAEDRALLELAALLGREIETAALAHAAGASADSVRARLHLAARTGVVEVVDPERVRFAHALFRQALEEEIEPSRRAELHARIAESLAERQHAGADVGDEAIARHFAAAIPLVSPERALAVVLRAAEALCASLAFDRASVLYTRALEILGRAPPEPARVIDVELKLAEALARAGRYDRARELCARTAARARRHGDAERLAQAALLYGSEIRIAIVDPVLVALLEEAEHALGEAAPSLRARLMARRAAALQPADDPHVPMGIARAALALASDERDPGTRLAVVTSAGAALTNFGPPRERLPLSRELVALATRRNDLVLAQRGYGRLLIDALELGEIEEARAATEAFTRLGQALGHARWRWRSLLLRSTWALLEGRWPDAERAQAEAAAEAARAEDPPAALTLAMHRAMALIAREPAGAEQIAPVIAELGGAFGHADLVCGGLSAALYARMGHGDAARRALDGTSWPRRLRAFDAWGCAVLASALIDLDHPALAGEAKVLLERAEPELLDRAAAVTSNPFGLTYDGPGAYFVGGLLGLAGELDRAAAMLEDAVDAAERMGARPMAARASYLLARALVARNAGGDRTRALTLARRARAEASALGLAALGARVEALLADRSLATARVEDAASAPLAGGAVELTRAGEVWTLARGSDRILLKHSRAVEILARVLACPGRPLHVLELAGEGEPIDLGDAGPALDAAAKQQYKRRIDELRAEVAQAEAFADPARCDRARAELEFLEHELSAAVGLGGRDRRTAAATERARVNVQKRIRGVVRKVAEASPAVASHLEASIRTGTFVVFNPDHGWAEDG</sequence>
<feature type="coiled-coil region" evidence="3">
    <location>
        <begin position="968"/>
        <end position="1014"/>
    </location>
</feature>
<evidence type="ECO:0000313" key="5">
    <source>
        <dbReference type="EMBL" id="AUX38747.1"/>
    </source>
</evidence>
<evidence type="ECO:0000313" key="6">
    <source>
        <dbReference type="Proteomes" id="UP000238348"/>
    </source>
</evidence>
<dbReference type="GO" id="GO:0005737">
    <property type="term" value="C:cytoplasm"/>
    <property type="evidence" value="ECO:0007669"/>
    <property type="project" value="TreeGrafter"/>
</dbReference>
<name>A0A2L0EHI8_SORCE</name>
<dbReference type="SMART" id="SM00382">
    <property type="entry name" value="AAA"/>
    <property type="match status" value="1"/>
</dbReference>
<gene>
    <name evidence="5" type="ORF">SOCE26_001250</name>
</gene>
<proteinExistence type="predicted"/>
<accession>A0A2L0EHI8</accession>
<dbReference type="AlphaFoldDB" id="A0A2L0EHI8"/>
<reference evidence="5 6" key="1">
    <citation type="submission" date="2015-09" db="EMBL/GenBank/DDBJ databases">
        <title>Sorangium comparison.</title>
        <authorList>
            <person name="Zaburannyi N."/>
            <person name="Bunk B."/>
            <person name="Overmann J."/>
            <person name="Mueller R."/>
        </authorList>
    </citation>
    <scope>NUCLEOTIDE SEQUENCE [LARGE SCALE GENOMIC DNA]</scope>
    <source>
        <strain evidence="5 6">So ce26</strain>
    </source>
</reference>